<evidence type="ECO:0000313" key="2">
    <source>
        <dbReference type="Proteomes" id="UP001638806"/>
    </source>
</evidence>
<evidence type="ECO:0000313" key="1">
    <source>
        <dbReference type="EMBL" id="KAL3952856.1"/>
    </source>
</evidence>
<organism evidence="1 2">
    <name type="scientific">Purpureocillium lilacinum</name>
    <name type="common">Paecilomyces lilacinus</name>
    <dbReference type="NCBI Taxonomy" id="33203"/>
    <lineage>
        <taxon>Eukaryota</taxon>
        <taxon>Fungi</taxon>
        <taxon>Dikarya</taxon>
        <taxon>Ascomycota</taxon>
        <taxon>Pezizomycotina</taxon>
        <taxon>Sordariomycetes</taxon>
        <taxon>Hypocreomycetidae</taxon>
        <taxon>Hypocreales</taxon>
        <taxon>Ophiocordycipitaceae</taxon>
        <taxon>Purpureocillium</taxon>
    </lineage>
</organism>
<gene>
    <name evidence="1" type="ORF">ACCO45_012799</name>
</gene>
<comment type="caution">
    <text evidence="1">The sequence shown here is derived from an EMBL/GenBank/DDBJ whole genome shotgun (WGS) entry which is preliminary data.</text>
</comment>
<proteinExistence type="predicted"/>
<name>A0ACC4DBL9_PURLI</name>
<accession>A0ACC4DBL9</accession>
<sequence>MTGRLNKTQLNAISIIERTSSGLSLLGCIFIIITFCLSPSFNKTINRLAFYAAFGNMMSNVGTIISRAYTNEPDSFGCQFQGFILQLFLPADAFWALAMAINVYLTFYHNFDTQRLRKMELWYLLGCYCVPFRAITLLFVKNSDGQRVYGNANLCCWITNDYSSLRIFVQYMPVWAVILAMSFIYLRAGHTIYKTRKQLQSLGPYDLRSLSINDEELSTTAIRPQPDVEAANEHCAERILMKERVVSHVGSERGPGDTSLVRNSAAKLVHPQAQLSPTLARRVYGHYAGVTEQRPVDCTRRRVQALDKAAWSYTRCALLFFAAILITWTPSSANRVYTAIHGKGRSVTLEYMSALVLPLQGFWNAVIYAVTSWKACEDVFSTLLQSIYACWRSA</sequence>
<dbReference type="Proteomes" id="UP001638806">
    <property type="component" value="Unassembled WGS sequence"/>
</dbReference>
<reference evidence="1" key="1">
    <citation type="submission" date="2024-12" db="EMBL/GenBank/DDBJ databases">
        <title>Comparative genomics and development of molecular markers within Purpureocillium lilacinum and among Purpureocillium species.</title>
        <authorList>
            <person name="Yeh Z.-Y."/>
            <person name="Ni N.-T."/>
            <person name="Lo P.-H."/>
            <person name="Mushyakhwo K."/>
            <person name="Lin C.-F."/>
            <person name="Nai Y.-S."/>
        </authorList>
    </citation>
    <scope>NUCLEOTIDE SEQUENCE</scope>
    <source>
        <strain evidence="1">NCHU-NPUST-175</strain>
    </source>
</reference>
<dbReference type="EMBL" id="JBGNUJ010000012">
    <property type="protein sequence ID" value="KAL3952856.1"/>
    <property type="molecule type" value="Genomic_DNA"/>
</dbReference>
<protein>
    <submittedName>
        <fullName evidence="1">Uncharacterized protein</fullName>
    </submittedName>
</protein>
<keyword evidence="2" id="KW-1185">Reference proteome</keyword>